<dbReference type="SMART" id="SM00336">
    <property type="entry name" value="BBOX"/>
    <property type="match status" value="1"/>
</dbReference>
<dbReference type="Pfam" id="PF15227">
    <property type="entry name" value="zf-C3HC4_4"/>
    <property type="match status" value="1"/>
</dbReference>
<keyword evidence="3" id="KW-0862">Zinc</keyword>
<dbReference type="SUPFAM" id="SSF49899">
    <property type="entry name" value="Concanavalin A-like lectins/glucanases"/>
    <property type="match status" value="1"/>
</dbReference>
<dbReference type="PROSITE" id="PS50188">
    <property type="entry name" value="B302_SPRY"/>
    <property type="match status" value="1"/>
</dbReference>
<feature type="coiled-coil region" evidence="5">
    <location>
        <begin position="173"/>
        <end position="211"/>
    </location>
</feature>
<keyword evidence="1" id="KW-0479">Metal-binding</keyword>
<dbReference type="PROSITE" id="PS50119">
    <property type="entry name" value="ZF_BBOX"/>
    <property type="match status" value="1"/>
</dbReference>
<dbReference type="KEGG" id="csyr:103258138"/>
<dbReference type="InterPro" id="IPR050143">
    <property type="entry name" value="TRIM/RBCC"/>
</dbReference>
<dbReference type="PROSITE" id="PS00518">
    <property type="entry name" value="ZF_RING_1"/>
    <property type="match status" value="1"/>
</dbReference>
<dbReference type="PROSITE" id="PS50089">
    <property type="entry name" value="ZF_RING_2"/>
    <property type="match status" value="1"/>
</dbReference>
<sequence length="468" mass="53257">MAVAAALAELQEEAKCPVCLDYLSDPVTIECGHNFCRSCIQQSWAELQDRFPCPVCRHQCQEGPFRSNTQLGRVTEIARLLHGAKSRKKRQEEPPLCERHNRILSLFCEEDLVVLCPLCTQPPDHQGHHVKPIEEAISHHRRRLRSYVQPLKRQLADLHKLISIQSKKPLELREQVEAQRQNLASEFERLNQFLEREQHAALSRLAEEEKDIQQKLSANIMTFSSYMSTLRSQLSRAAELSVLPEVELLSQIKMFYSSENEPSPSIFSAHLRGEGCSFPPQYSALRRIIKKFKVDILLDPETAHPNLLVSEDKTCVRFTKRKQKVPGFTKRFTVRPAVLGLPCFHSGRHFWEVQVGDAAEWALGICSDALSRRARRPPSAQRGCWCIQLQDGDYKAPGAVPSPLLLEVKARGIGVFLDYELGEISFFDMAEKSHICTFTDVFIGPLRPYFHVRRDSKPLQICPGTGGE</sequence>
<dbReference type="Pfam" id="PF00643">
    <property type="entry name" value="zf-B_box"/>
    <property type="match status" value="1"/>
</dbReference>
<dbReference type="PRINTS" id="PR01407">
    <property type="entry name" value="BUTYPHLNCDUF"/>
</dbReference>
<evidence type="ECO:0000313" key="10">
    <source>
        <dbReference type="RefSeq" id="XP_008054042.1"/>
    </source>
</evidence>
<dbReference type="InterPro" id="IPR000315">
    <property type="entry name" value="Znf_B-box"/>
</dbReference>
<dbReference type="SUPFAM" id="SSF57850">
    <property type="entry name" value="RING/U-box"/>
    <property type="match status" value="1"/>
</dbReference>
<dbReference type="InterPro" id="IPR043136">
    <property type="entry name" value="B30.2/SPRY_sf"/>
</dbReference>
<dbReference type="SMART" id="SM00184">
    <property type="entry name" value="RING"/>
    <property type="match status" value="1"/>
</dbReference>
<evidence type="ECO:0000256" key="5">
    <source>
        <dbReference type="SAM" id="Coils"/>
    </source>
</evidence>
<dbReference type="CDD" id="cd15829">
    <property type="entry name" value="SPRY_PRY_TRIM75"/>
    <property type="match status" value="1"/>
</dbReference>
<proteinExistence type="predicted"/>
<dbReference type="AlphaFoldDB" id="A0A1U7TM17"/>
<evidence type="ECO:0000256" key="4">
    <source>
        <dbReference type="PROSITE-ProRule" id="PRU00024"/>
    </source>
</evidence>
<dbReference type="SMART" id="SM00449">
    <property type="entry name" value="SPRY"/>
    <property type="match status" value="1"/>
</dbReference>
<dbReference type="SMART" id="SM00589">
    <property type="entry name" value="PRY"/>
    <property type="match status" value="1"/>
</dbReference>
<protein>
    <submittedName>
        <fullName evidence="10">Tripartite motif-containing protein 75</fullName>
    </submittedName>
</protein>
<dbReference type="InterPro" id="IPR013083">
    <property type="entry name" value="Znf_RING/FYVE/PHD"/>
</dbReference>
<reference evidence="10" key="1">
    <citation type="submission" date="2025-08" db="UniProtKB">
        <authorList>
            <consortium name="RefSeq"/>
        </authorList>
    </citation>
    <scope>IDENTIFICATION</scope>
</reference>
<dbReference type="SUPFAM" id="SSF57845">
    <property type="entry name" value="B-box zinc-binding domain"/>
    <property type="match status" value="1"/>
</dbReference>
<dbReference type="InterPro" id="IPR017907">
    <property type="entry name" value="Znf_RING_CS"/>
</dbReference>
<dbReference type="GO" id="GO:0008270">
    <property type="term" value="F:zinc ion binding"/>
    <property type="evidence" value="ECO:0007669"/>
    <property type="project" value="UniProtKB-KW"/>
</dbReference>
<dbReference type="GeneID" id="103258138"/>
<dbReference type="InterPro" id="IPR003879">
    <property type="entry name" value="Butyrophylin_SPRY"/>
</dbReference>
<dbReference type="FunFam" id="2.60.120.920:FF:000004">
    <property type="entry name" value="Butyrophilin subfamily 1 member A1"/>
    <property type="match status" value="1"/>
</dbReference>
<dbReference type="Gene3D" id="3.30.40.10">
    <property type="entry name" value="Zinc/RING finger domain, C3HC4 (zinc finger)"/>
    <property type="match status" value="1"/>
</dbReference>
<dbReference type="InterPro" id="IPR003877">
    <property type="entry name" value="SPRY_dom"/>
</dbReference>
<dbReference type="Pfam" id="PF13765">
    <property type="entry name" value="PRY"/>
    <property type="match status" value="1"/>
</dbReference>
<keyword evidence="2 4" id="KW-0863">Zinc-finger</keyword>
<evidence type="ECO:0000259" key="6">
    <source>
        <dbReference type="PROSITE" id="PS50089"/>
    </source>
</evidence>
<evidence type="ECO:0000259" key="8">
    <source>
        <dbReference type="PROSITE" id="PS50188"/>
    </source>
</evidence>
<gene>
    <name evidence="10" type="primary">LOC103258138</name>
</gene>
<dbReference type="Proteomes" id="UP000189704">
    <property type="component" value="Unplaced"/>
</dbReference>
<dbReference type="Gene3D" id="2.60.120.920">
    <property type="match status" value="1"/>
</dbReference>
<evidence type="ECO:0000256" key="1">
    <source>
        <dbReference type="ARBA" id="ARBA00022723"/>
    </source>
</evidence>
<feature type="domain" description="B30.2/SPRY" evidence="8">
    <location>
        <begin position="276"/>
        <end position="468"/>
    </location>
</feature>
<dbReference type="InterPro" id="IPR006574">
    <property type="entry name" value="PRY"/>
</dbReference>
<feature type="domain" description="RING-type" evidence="6">
    <location>
        <begin position="16"/>
        <end position="57"/>
    </location>
</feature>
<dbReference type="PANTHER" id="PTHR24103">
    <property type="entry name" value="E3 UBIQUITIN-PROTEIN LIGASE TRIM"/>
    <property type="match status" value="1"/>
</dbReference>
<evidence type="ECO:0000259" key="7">
    <source>
        <dbReference type="PROSITE" id="PS50119"/>
    </source>
</evidence>
<dbReference type="Pfam" id="PF00622">
    <property type="entry name" value="SPRY"/>
    <property type="match status" value="1"/>
</dbReference>
<evidence type="ECO:0000256" key="3">
    <source>
        <dbReference type="ARBA" id="ARBA00022833"/>
    </source>
</evidence>
<organism evidence="9 10">
    <name type="scientific">Carlito syrichta</name>
    <name type="common">Philippine tarsier</name>
    <name type="synonym">Tarsius syrichta</name>
    <dbReference type="NCBI Taxonomy" id="1868482"/>
    <lineage>
        <taxon>Eukaryota</taxon>
        <taxon>Metazoa</taxon>
        <taxon>Chordata</taxon>
        <taxon>Craniata</taxon>
        <taxon>Vertebrata</taxon>
        <taxon>Euteleostomi</taxon>
        <taxon>Mammalia</taxon>
        <taxon>Eutheria</taxon>
        <taxon>Euarchontoglires</taxon>
        <taxon>Primates</taxon>
        <taxon>Haplorrhini</taxon>
        <taxon>Tarsiiformes</taxon>
        <taxon>Tarsiidae</taxon>
        <taxon>Carlito</taxon>
    </lineage>
</organism>
<feature type="domain" description="B box-type" evidence="7">
    <location>
        <begin position="92"/>
        <end position="133"/>
    </location>
</feature>
<dbReference type="CDD" id="cd16607">
    <property type="entry name" value="RING-HC_TRIM60-like_C-IV"/>
    <property type="match status" value="1"/>
</dbReference>
<dbReference type="InterPro" id="IPR013320">
    <property type="entry name" value="ConA-like_dom_sf"/>
</dbReference>
<dbReference type="OrthoDB" id="128536at2759"/>
<keyword evidence="5" id="KW-0175">Coiled coil</keyword>
<evidence type="ECO:0000256" key="2">
    <source>
        <dbReference type="ARBA" id="ARBA00022771"/>
    </source>
</evidence>
<evidence type="ECO:0000313" key="9">
    <source>
        <dbReference type="Proteomes" id="UP000189704"/>
    </source>
</evidence>
<dbReference type="InterPro" id="IPR001870">
    <property type="entry name" value="B30.2/SPRY"/>
</dbReference>
<accession>A0A1U7TM17</accession>
<dbReference type="RefSeq" id="XP_008054042.1">
    <property type="nucleotide sequence ID" value="XM_008055851.1"/>
</dbReference>
<dbReference type="InterPro" id="IPR035785">
    <property type="entry name" value="SPRY/PRY_TRIM75"/>
</dbReference>
<dbReference type="InterPro" id="IPR001841">
    <property type="entry name" value="Znf_RING"/>
</dbReference>
<dbReference type="Gene3D" id="3.30.160.60">
    <property type="entry name" value="Classic Zinc Finger"/>
    <property type="match status" value="1"/>
</dbReference>
<keyword evidence="9" id="KW-1185">Reference proteome</keyword>
<name>A0A1U7TM17_CARSF</name>